<feature type="domain" description="Retroviral polymerase SH3-like" evidence="3">
    <location>
        <begin position="78"/>
        <end position="127"/>
    </location>
</feature>
<feature type="domain" description="Reverse transcriptase Ty1/copia-type" evidence="2">
    <location>
        <begin position="231"/>
        <end position="309"/>
    </location>
</feature>
<evidence type="ECO:0000259" key="3">
    <source>
        <dbReference type="Pfam" id="PF25597"/>
    </source>
</evidence>
<dbReference type="Proteomes" id="UP001151760">
    <property type="component" value="Unassembled WGS sequence"/>
</dbReference>
<protein>
    <submittedName>
        <fullName evidence="4">Retrovirus-related pol polyprotein from transposon TNT 1-94</fullName>
    </submittedName>
</protein>
<evidence type="ECO:0000313" key="4">
    <source>
        <dbReference type="EMBL" id="GJT40957.1"/>
    </source>
</evidence>
<dbReference type="CDD" id="cd09272">
    <property type="entry name" value="RNase_HI_RT_Ty1"/>
    <property type="match status" value="1"/>
</dbReference>
<accession>A0ABQ5DPS8</accession>
<feature type="compositionally biased region" description="Low complexity" evidence="1">
    <location>
        <begin position="160"/>
        <end position="171"/>
    </location>
</feature>
<dbReference type="PANTHER" id="PTHR11439:SF517">
    <property type="entry name" value="CYSTEINE-RICH RLK (RECEPTOR-LIKE PROTEIN KINASE) 8"/>
    <property type="match status" value="1"/>
</dbReference>
<evidence type="ECO:0000256" key="1">
    <source>
        <dbReference type="SAM" id="MobiDB-lite"/>
    </source>
</evidence>
<dbReference type="EMBL" id="BQNB010015519">
    <property type="protein sequence ID" value="GJT40957.1"/>
    <property type="molecule type" value="Genomic_DNA"/>
</dbReference>
<keyword evidence="5" id="KW-1185">Reference proteome</keyword>
<evidence type="ECO:0000259" key="2">
    <source>
        <dbReference type="Pfam" id="PF07727"/>
    </source>
</evidence>
<dbReference type="InterPro" id="IPR012337">
    <property type="entry name" value="RNaseH-like_sf"/>
</dbReference>
<dbReference type="SUPFAM" id="SSF53098">
    <property type="entry name" value="Ribonuclease H-like"/>
    <property type="match status" value="1"/>
</dbReference>
<dbReference type="Pfam" id="PF25597">
    <property type="entry name" value="SH3_retrovirus"/>
    <property type="match status" value="1"/>
</dbReference>
<dbReference type="InterPro" id="IPR057670">
    <property type="entry name" value="SH3_retrovirus"/>
</dbReference>
<reference evidence="4" key="1">
    <citation type="journal article" date="2022" name="Int. J. Mol. Sci.">
        <title>Draft Genome of Tanacetum Coccineum: Genomic Comparison of Closely Related Tanacetum-Family Plants.</title>
        <authorList>
            <person name="Yamashiro T."/>
            <person name="Shiraishi A."/>
            <person name="Nakayama K."/>
            <person name="Satake H."/>
        </authorList>
    </citation>
    <scope>NUCLEOTIDE SEQUENCE</scope>
</reference>
<dbReference type="InterPro" id="IPR013103">
    <property type="entry name" value="RVT_2"/>
</dbReference>
<reference evidence="4" key="2">
    <citation type="submission" date="2022-01" db="EMBL/GenBank/DDBJ databases">
        <authorList>
            <person name="Yamashiro T."/>
            <person name="Shiraishi A."/>
            <person name="Satake H."/>
            <person name="Nakayama K."/>
        </authorList>
    </citation>
    <scope>NUCLEOTIDE SEQUENCE</scope>
</reference>
<feature type="region of interest" description="Disordered" evidence="1">
    <location>
        <begin position="152"/>
        <end position="178"/>
    </location>
</feature>
<dbReference type="PANTHER" id="PTHR11439">
    <property type="entry name" value="GAG-POL-RELATED RETROTRANSPOSON"/>
    <property type="match status" value="1"/>
</dbReference>
<gene>
    <name evidence="4" type="ORF">Tco_0940822</name>
</gene>
<dbReference type="Pfam" id="PF07727">
    <property type="entry name" value="RVT_2"/>
    <property type="match status" value="1"/>
</dbReference>
<name>A0ABQ5DPS8_9ASTR</name>
<sequence>MIQVCLNAAVRNIKTDNGTEFVNQTLRTYYEEVGAEAVATACYTQNLSLIRKHHNETPHELLYDIKPDLSYLHVFGALCYPTNDDEDLGKLKPKADIGIFVGYALVKKAFQIYNKRTQLIIETIHVPQSLHQVFNLQVPAVIAPEPAVSTGTPSSTIIDQNASSTSNSQTTPETPSPVIPLGVEEADHDIEVAHMDNNPKLIFQFHNPSFEDPLLPDWFFHSTSLQDELYSFLDAFLSFAEPRVIRIFIAFATHMNMVIYQMDVKTAFLNGILPEEVYVSQPDRFVDPENPNHVYKMKKALYGLKQALRACPRGSFLNQSKYALESLKKYGMETCEPADTPMVEKSKLNEDPQGKAINPTRYHVMIGTLMYLTSSRPDLMLTMQVAKIQEKVRLEIRSQLTNYGLVFNKIPMYCDNKSTIALFCNNVQHSRSKHIDIRYHFIKEQVENGVVELYFVRISYQLADIFTKPLARERLGFLIKKLGMQSMSPETLKKMADEEEE</sequence>
<organism evidence="4 5">
    <name type="scientific">Tanacetum coccineum</name>
    <dbReference type="NCBI Taxonomy" id="301880"/>
    <lineage>
        <taxon>Eukaryota</taxon>
        <taxon>Viridiplantae</taxon>
        <taxon>Streptophyta</taxon>
        <taxon>Embryophyta</taxon>
        <taxon>Tracheophyta</taxon>
        <taxon>Spermatophyta</taxon>
        <taxon>Magnoliopsida</taxon>
        <taxon>eudicotyledons</taxon>
        <taxon>Gunneridae</taxon>
        <taxon>Pentapetalae</taxon>
        <taxon>asterids</taxon>
        <taxon>campanulids</taxon>
        <taxon>Asterales</taxon>
        <taxon>Asteraceae</taxon>
        <taxon>Asteroideae</taxon>
        <taxon>Anthemideae</taxon>
        <taxon>Anthemidinae</taxon>
        <taxon>Tanacetum</taxon>
    </lineage>
</organism>
<evidence type="ECO:0000313" key="5">
    <source>
        <dbReference type="Proteomes" id="UP001151760"/>
    </source>
</evidence>
<proteinExistence type="predicted"/>
<comment type="caution">
    <text evidence="4">The sequence shown here is derived from an EMBL/GenBank/DDBJ whole genome shotgun (WGS) entry which is preliminary data.</text>
</comment>